<name>A0ABW0JIQ2_9GAMM</name>
<proteinExistence type="predicted"/>
<keyword evidence="1" id="KW-0472">Membrane</keyword>
<reference evidence="3" key="1">
    <citation type="journal article" date="2019" name="Int. J. Syst. Evol. Microbiol.">
        <title>The Global Catalogue of Microorganisms (GCM) 10K type strain sequencing project: providing services to taxonomists for standard genome sequencing and annotation.</title>
        <authorList>
            <consortium name="The Broad Institute Genomics Platform"/>
            <consortium name="The Broad Institute Genome Sequencing Center for Infectious Disease"/>
            <person name="Wu L."/>
            <person name="Ma J."/>
        </authorList>
    </citation>
    <scope>NUCLEOTIDE SEQUENCE [LARGE SCALE GENOMIC DNA]</scope>
    <source>
        <strain evidence="3">JCM 17130</strain>
    </source>
</reference>
<accession>A0ABW0JIQ2</accession>
<keyword evidence="3" id="KW-1185">Reference proteome</keyword>
<evidence type="ECO:0000313" key="3">
    <source>
        <dbReference type="Proteomes" id="UP001596013"/>
    </source>
</evidence>
<gene>
    <name evidence="2" type="ORF">ACFPME_04595</name>
</gene>
<evidence type="ECO:0000313" key="2">
    <source>
        <dbReference type="EMBL" id="MFC5435823.1"/>
    </source>
</evidence>
<keyword evidence="1" id="KW-1133">Transmembrane helix</keyword>
<comment type="caution">
    <text evidence="2">The sequence shown here is derived from an EMBL/GenBank/DDBJ whole genome shotgun (WGS) entry which is preliminary data.</text>
</comment>
<feature type="transmembrane region" description="Helical" evidence="1">
    <location>
        <begin position="34"/>
        <end position="53"/>
    </location>
</feature>
<dbReference type="Proteomes" id="UP001596013">
    <property type="component" value="Unassembled WGS sequence"/>
</dbReference>
<protein>
    <submittedName>
        <fullName evidence="2">Uncharacterized protein</fullName>
    </submittedName>
</protein>
<dbReference type="EMBL" id="JBHSMK010000002">
    <property type="protein sequence ID" value="MFC5435823.1"/>
    <property type="molecule type" value="Genomic_DNA"/>
</dbReference>
<evidence type="ECO:0000256" key="1">
    <source>
        <dbReference type="SAM" id="Phobius"/>
    </source>
</evidence>
<keyword evidence="1" id="KW-0812">Transmembrane</keyword>
<dbReference type="RefSeq" id="WP_377302486.1">
    <property type="nucleotide sequence ID" value="NZ_JBHSMK010000002.1"/>
</dbReference>
<organism evidence="2 3">
    <name type="scientific">Rhodanobacter umsongensis</name>
    <dbReference type="NCBI Taxonomy" id="633153"/>
    <lineage>
        <taxon>Bacteria</taxon>
        <taxon>Pseudomonadati</taxon>
        <taxon>Pseudomonadota</taxon>
        <taxon>Gammaproteobacteria</taxon>
        <taxon>Lysobacterales</taxon>
        <taxon>Rhodanobacteraceae</taxon>
        <taxon>Rhodanobacter</taxon>
    </lineage>
</organism>
<sequence>MRRHLRLPTWLLALGVALAIAAHAALFLRLGTYSTVGAALGMTALVVVAKHLGLARWSHRKAQDSDAAAARDNEASL</sequence>